<sequence length="132" mass="15567">MKTFNPPNHDNKTLPNTEIYQNPAKITPEEIFKALSSFPNRSSGGMDGLRTQQLKDLCQKLNGDNGFKLQEFLAKFIYLFIYHYNKREKKNTLIHIREMKREEQWVTLSFQAKFHRSSCLTFGQSTRMTFII</sequence>
<reference evidence="1" key="1">
    <citation type="journal article" date="2016" name="Sci. Rep.">
        <title>Molecular characterization of firefly nuptial gifts: a multi-omics approach sheds light on postcopulatory sexual selection.</title>
        <authorList>
            <person name="Al-Wathiqui N."/>
            <person name="Fallon T.R."/>
            <person name="South A."/>
            <person name="Weng J.K."/>
            <person name="Lewis S.M."/>
        </authorList>
    </citation>
    <scope>NUCLEOTIDE SEQUENCE</scope>
</reference>
<dbReference type="EMBL" id="GEZM01054997">
    <property type="protein sequence ID" value="JAV73265.1"/>
    <property type="molecule type" value="Transcribed_RNA"/>
</dbReference>
<proteinExistence type="predicted"/>
<organism evidence="1">
    <name type="scientific">Photinus pyralis</name>
    <name type="common">Common eastern firefly</name>
    <name type="synonym">Lampyris pyralis</name>
    <dbReference type="NCBI Taxonomy" id="7054"/>
    <lineage>
        <taxon>Eukaryota</taxon>
        <taxon>Metazoa</taxon>
        <taxon>Ecdysozoa</taxon>
        <taxon>Arthropoda</taxon>
        <taxon>Hexapoda</taxon>
        <taxon>Insecta</taxon>
        <taxon>Pterygota</taxon>
        <taxon>Neoptera</taxon>
        <taxon>Endopterygota</taxon>
        <taxon>Coleoptera</taxon>
        <taxon>Polyphaga</taxon>
        <taxon>Elateriformia</taxon>
        <taxon>Elateroidea</taxon>
        <taxon>Lampyridae</taxon>
        <taxon>Lampyrinae</taxon>
        <taxon>Photinus</taxon>
    </lineage>
</organism>
<evidence type="ECO:0000313" key="1">
    <source>
        <dbReference type="EMBL" id="JAV73265.1"/>
    </source>
</evidence>
<dbReference type="AlphaFoldDB" id="A0A1Y1LMW3"/>
<protein>
    <recommendedName>
        <fullName evidence="2">Reverse transcriptase domain-containing protein</fullName>
    </recommendedName>
</protein>
<evidence type="ECO:0008006" key="2">
    <source>
        <dbReference type="Google" id="ProtNLM"/>
    </source>
</evidence>
<name>A0A1Y1LMW3_PHOPY</name>
<accession>A0A1Y1LMW3</accession>